<dbReference type="SUPFAM" id="SSF47144">
    <property type="entry name" value="HSC20 (HSCB), C-terminal oligomerisation domain"/>
    <property type="match status" value="1"/>
</dbReference>
<dbReference type="GeneID" id="111852735"/>
<comment type="subcellular location">
    <subcellularLocation>
        <location evidence="2">Cytoplasm</location>
    </subcellularLocation>
    <subcellularLocation>
        <location evidence="1">Mitochondrion</location>
    </subcellularLocation>
</comment>
<dbReference type="FunFam" id="1.20.1280.20:FF:000002">
    <property type="entry name" value="HscB mitochondrial iron-sulfur cluster co-chaperone"/>
    <property type="match status" value="1"/>
</dbReference>
<evidence type="ECO:0000313" key="15">
    <source>
        <dbReference type="Ensembl" id="ENSPKIP00000032131.1"/>
    </source>
</evidence>
<dbReference type="Gene3D" id="1.10.287.110">
    <property type="entry name" value="DnaJ domain"/>
    <property type="match status" value="1"/>
</dbReference>
<dbReference type="InterPro" id="IPR036869">
    <property type="entry name" value="J_dom_sf"/>
</dbReference>
<comment type="function">
    <text evidence="10">Acts as a co-chaperone in iron-sulfur cluster assembly in the cytoplasm. Also mediates complex formation between components of the cytosolic iron-sulfur biogenesis pathway and the CIA targeting complex composed of CIAO1, DIPK1B/FAM69B and MMS19 by binding directly to the scaffold protein ISCU and to CIAO1. This facilitates iron-sulfur cluster insertion into a number of cytoplasmic and nuclear proteins including POLD1, ELP3, DPYD and PPAT.</text>
</comment>
<dbReference type="FunFam" id="1.10.287.110:FF:000042">
    <property type="entry name" value="Iron-sulfur cluster co-chaperone protein HscB, mitochondrial"/>
    <property type="match status" value="1"/>
</dbReference>
<dbReference type="Proteomes" id="UP000261540">
    <property type="component" value="Unplaced"/>
</dbReference>
<dbReference type="PROSITE" id="PS50076">
    <property type="entry name" value="DNAJ_2"/>
    <property type="match status" value="1"/>
</dbReference>
<comment type="subunit">
    <text evidence="11">Homodimer. Interacts with ISCU (cytoplasmic form); this interaction stabilizes the (Fe-S) clusters on ISCU. Interacts with the CIA complex member CIAO1 (via LYR motif).</text>
</comment>
<protein>
    <recommendedName>
        <fullName evidence="13">Iron-sulfur cluster co-chaperone protein HscB</fullName>
    </recommendedName>
</protein>
<evidence type="ECO:0000313" key="16">
    <source>
        <dbReference type="Proteomes" id="UP000261540"/>
    </source>
</evidence>
<dbReference type="GO" id="GO:0044571">
    <property type="term" value="P:[2Fe-2S] cluster assembly"/>
    <property type="evidence" value="ECO:0007669"/>
    <property type="project" value="InterPro"/>
</dbReference>
<dbReference type="AlphaFoldDB" id="A0A3B3SPZ9"/>
<feature type="domain" description="J" evidence="14">
    <location>
        <begin position="116"/>
        <end position="188"/>
    </location>
</feature>
<dbReference type="PANTHER" id="PTHR14021:SF15">
    <property type="entry name" value="IRON-SULFUR CLUSTER CO-CHAPERONE PROTEIN HSCB"/>
    <property type="match status" value="1"/>
</dbReference>
<dbReference type="GO" id="GO:0005739">
    <property type="term" value="C:mitochondrion"/>
    <property type="evidence" value="ECO:0007669"/>
    <property type="project" value="UniProtKB-SubCell"/>
</dbReference>
<evidence type="ECO:0000256" key="9">
    <source>
        <dbReference type="ARBA" id="ARBA00054586"/>
    </source>
</evidence>
<name>A0A3B3SPZ9_9TELE</name>
<evidence type="ECO:0000256" key="6">
    <source>
        <dbReference type="ARBA" id="ARBA00022723"/>
    </source>
</evidence>
<comment type="function">
    <text evidence="9">Acts as a co-chaperone in iron-sulfur cluster assembly in mitochondria. Required for incorporation of iron-sulfur clusters into SDHB, the iron-sulfur protein subunit of succinate dehydrogenase that is involved in complex II of the mitochondrial electron transport chain. Recruited to SDHB by interaction with SDHAF1 which first binds SDHB and then recruits the iron-sulfur transfer complex formed by HSC20, HSPA9 and ISCU through direct binding to HSC20. Plays an essential role in hematopoiesis.</text>
</comment>
<dbReference type="InterPro" id="IPR001623">
    <property type="entry name" value="DnaJ_domain"/>
</dbReference>
<comment type="similarity">
    <text evidence="4">Belongs to the HscB family.</text>
</comment>
<accession>A0A3B3SPZ9</accession>
<dbReference type="InterPro" id="IPR009073">
    <property type="entry name" value="HscB_oligo_C"/>
</dbReference>
<dbReference type="CDD" id="cd06257">
    <property type="entry name" value="DnaJ"/>
    <property type="match status" value="1"/>
</dbReference>
<comment type="subunit">
    <text evidence="12">Interacts with ISCU and HSPA9 to form an iron-sulfur transfer complex. Interacts with SDHAF1 (via the first LYR motif); the interaction recruits the iron-sulfur transfer complex composed of HSC20, HSPA9 and ISCU and mediates the incorporation of iron-sulfur clusters into SDHB which also interacts with HSC20. Interacts with the cytoplasmic form of ISCU and with CIA complex member CIAO1 (via LYR motif).</text>
</comment>
<dbReference type="RefSeq" id="XP_023684725.1">
    <property type="nucleotide sequence ID" value="XM_023828957.2"/>
</dbReference>
<dbReference type="SUPFAM" id="SSF46565">
    <property type="entry name" value="Chaperone J-domain"/>
    <property type="match status" value="1"/>
</dbReference>
<comment type="pathway">
    <text evidence="3">Cofactor biosynthesis; iron-sulfur cluster biosynthesis.</text>
</comment>
<evidence type="ECO:0000256" key="10">
    <source>
        <dbReference type="ARBA" id="ARBA00058496"/>
    </source>
</evidence>
<dbReference type="GO" id="GO:0001671">
    <property type="term" value="F:ATPase activator activity"/>
    <property type="evidence" value="ECO:0007669"/>
    <property type="project" value="InterPro"/>
</dbReference>
<proteinExistence type="inferred from homology"/>
<evidence type="ECO:0000256" key="4">
    <source>
        <dbReference type="ARBA" id="ARBA00010476"/>
    </source>
</evidence>
<evidence type="ECO:0000256" key="7">
    <source>
        <dbReference type="ARBA" id="ARBA00023128"/>
    </source>
</evidence>
<dbReference type="Ensembl" id="ENSPKIT00000012990.1">
    <property type="protein sequence ID" value="ENSPKIP00000032131.1"/>
    <property type="gene ID" value="ENSPKIG00000012344.1"/>
</dbReference>
<dbReference type="InterPro" id="IPR036386">
    <property type="entry name" value="HscB_C_sf"/>
</dbReference>
<keyword evidence="6" id="KW-0479">Metal-binding</keyword>
<reference evidence="15" key="1">
    <citation type="submission" date="2025-08" db="UniProtKB">
        <authorList>
            <consortium name="Ensembl"/>
        </authorList>
    </citation>
    <scope>IDENTIFICATION</scope>
</reference>
<sequence>MQALCKAGLRCLSWGVRNVTPSFSSRLPYLKMVPTMSSAATVALKSTGGLGSALLGSDAPDCPIKPGTVLGGRPRRGLCATPGNRSCWSCGAALGATPVFFCPDCEVVQSPDDRSTYFDIMDCDKSFSVDIRKLQRRYIHLQRSLHPDNFSQKSQREQEYSETQTALINKAYRTLQKPLSRGLYMLELGGVRLEEETGSVADQHHLLEVMELNERLAKTQNIEEANDIGLSVRGKLENLTEQVNTSFRKGDLQSAKVLLAQMKYFVNVEEKVEQ</sequence>
<dbReference type="SMART" id="SM00271">
    <property type="entry name" value="DnaJ"/>
    <property type="match status" value="1"/>
</dbReference>
<keyword evidence="7" id="KW-0496">Mitochondrion</keyword>
<dbReference type="GO" id="GO:0046872">
    <property type="term" value="F:metal ion binding"/>
    <property type="evidence" value="ECO:0007669"/>
    <property type="project" value="UniProtKB-KW"/>
</dbReference>
<dbReference type="GeneTree" id="ENSGT00390000008206"/>
<evidence type="ECO:0000256" key="2">
    <source>
        <dbReference type="ARBA" id="ARBA00004496"/>
    </source>
</evidence>
<evidence type="ECO:0000256" key="8">
    <source>
        <dbReference type="ARBA" id="ARBA00023186"/>
    </source>
</evidence>
<evidence type="ECO:0000256" key="12">
    <source>
        <dbReference type="ARBA" id="ARBA00065697"/>
    </source>
</evidence>
<evidence type="ECO:0000256" key="5">
    <source>
        <dbReference type="ARBA" id="ARBA00022490"/>
    </source>
</evidence>
<dbReference type="CTD" id="150274"/>
<organism evidence="15 16">
    <name type="scientific">Paramormyrops kingsleyae</name>
    <dbReference type="NCBI Taxonomy" id="1676925"/>
    <lineage>
        <taxon>Eukaryota</taxon>
        <taxon>Metazoa</taxon>
        <taxon>Chordata</taxon>
        <taxon>Craniata</taxon>
        <taxon>Vertebrata</taxon>
        <taxon>Euteleostomi</taxon>
        <taxon>Actinopterygii</taxon>
        <taxon>Neopterygii</taxon>
        <taxon>Teleostei</taxon>
        <taxon>Osteoglossocephala</taxon>
        <taxon>Osteoglossomorpha</taxon>
        <taxon>Osteoglossiformes</taxon>
        <taxon>Mormyridae</taxon>
        <taxon>Paramormyrops</taxon>
    </lineage>
</organism>
<reference evidence="15" key="2">
    <citation type="submission" date="2025-09" db="UniProtKB">
        <authorList>
            <consortium name="Ensembl"/>
        </authorList>
    </citation>
    <scope>IDENTIFICATION</scope>
</reference>
<dbReference type="PANTHER" id="PTHR14021">
    <property type="entry name" value="IRON-SULFUR CLUSTER CO-CHAPERONE PROTEIN HSCB"/>
    <property type="match status" value="1"/>
</dbReference>
<dbReference type="Pfam" id="PF07743">
    <property type="entry name" value="HSCB_C"/>
    <property type="match status" value="1"/>
</dbReference>
<evidence type="ECO:0000256" key="11">
    <source>
        <dbReference type="ARBA" id="ARBA00065241"/>
    </source>
</evidence>
<dbReference type="GO" id="GO:0051087">
    <property type="term" value="F:protein-folding chaperone binding"/>
    <property type="evidence" value="ECO:0007669"/>
    <property type="project" value="InterPro"/>
</dbReference>
<evidence type="ECO:0000256" key="3">
    <source>
        <dbReference type="ARBA" id="ARBA00005151"/>
    </source>
</evidence>
<dbReference type="Gene3D" id="1.20.1280.20">
    <property type="entry name" value="HscB, C-terminal domain"/>
    <property type="match status" value="1"/>
</dbReference>
<evidence type="ECO:0000256" key="13">
    <source>
        <dbReference type="ARBA" id="ARBA00073563"/>
    </source>
</evidence>
<keyword evidence="16" id="KW-1185">Reference proteome</keyword>
<dbReference type="GO" id="GO:0051259">
    <property type="term" value="P:protein complex oligomerization"/>
    <property type="evidence" value="ECO:0007669"/>
    <property type="project" value="InterPro"/>
</dbReference>
<dbReference type="STRING" id="1676925.ENSPKIP00000032131"/>
<evidence type="ECO:0000259" key="14">
    <source>
        <dbReference type="PROSITE" id="PS50076"/>
    </source>
</evidence>
<dbReference type="NCBIfam" id="TIGR00714">
    <property type="entry name" value="hscB"/>
    <property type="match status" value="1"/>
</dbReference>
<keyword evidence="8" id="KW-0143">Chaperone</keyword>
<keyword evidence="5" id="KW-0963">Cytoplasm</keyword>
<evidence type="ECO:0000256" key="1">
    <source>
        <dbReference type="ARBA" id="ARBA00004173"/>
    </source>
</evidence>
<dbReference type="InterPro" id="IPR004640">
    <property type="entry name" value="HscB"/>
</dbReference>